<dbReference type="SMART" id="SM00448">
    <property type="entry name" value="REC"/>
    <property type="match status" value="2"/>
</dbReference>
<dbReference type="InterPro" id="IPR011006">
    <property type="entry name" value="CheY-like_superfamily"/>
</dbReference>
<reference evidence="23 24" key="1">
    <citation type="submission" date="2017-05" db="EMBL/GenBank/DDBJ databases">
        <title>Genomic insights into alkan degradation activity of Oleiphilus messinensis.</title>
        <authorList>
            <person name="Kozyavkin S.A."/>
            <person name="Slesarev A.I."/>
            <person name="Golyshin P.N."/>
            <person name="Korzhenkov A."/>
            <person name="Golyshina O.N."/>
            <person name="Toshchakov S.V."/>
        </authorList>
    </citation>
    <scope>NUCLEOTIDE SEQUENCE [LARGE SCALE GENOMIC DNA]</scope>
    <source>
        <strain evidence="23 24">ME102</strain>
    </source>
</reference>
<evidence type="ECO:0000256" key="6">
    <source>
        <dbReference type="ARBA" id="ARBA00022679"/>
    </source>
</evidence>
<gene>
    <name evidence="23" type="ORF">OLMES_4117</name>
</gene>
<keyword evidence="9 23" id="KW-0418">Kinase</keyword>
<evidence type="ECO:0000256" key="11">
    <source>
        <dbReference type="ARBA" id="ARBA00022989"/>
    </source>
</evidence>
<feature type="modified residue" description="4-aspartylphosphate" evidence="17">
    <location>
        <position position="707"/>
    </location>
</feature>
<evidence type="ECO:0000256" key="4">
    <source>
        <dbReference type="ARBA" id="ARBA00022475"/>
    </source>
</evidence>
<dbReference type="SUPFAM" id="SSF55785">
    <property type="entry name" value="PYP-like sensor domain (PAS domain)"/>
    <property type="match status" value="1"/>
</dbReference>
<dbReference type="GO" id="GO:0005524">
    <property type="term" value="F:ATP binding"/>
    <property type="evidence" value="ECO:0007669"/>
    <property type="project" value="UniProtKB-KW"/>
</dbReference>
<evidence type="ECO:0000259" key="22">
    <source>
        <dbReference type="PROSITE" id="PS50894"/>
    </source>
</evidence>
<dbReference type="GO" id="GO:0005886">
    <property type="term" value="C:plasma membrane"/>
    <property type="evidence" value="ECO:0007669"/>
    <property type="project" value="UniProtKB-SubCell"/>
</dbReference>
<sequence>MKLIKKRYSLAIKLNMPMAVVSLLVLVAVCLALVLSAKKKVDQQILREVAYINDTLVIALSSNNSHGAMNRIVATLAAKNNIEHLRIVNQDAERIVADNQAVNIGAIVSEVLYPAELELLQRFKRQTRPAPLSTSTGNTFIHAVNVNLLDPEINRIRNHTILLSYDKRRLIQSEQQDLIKVILIFSFGFLVTLLASFATQRRVLLNPLSSFLQTTRRQRYTLEPLSVDLHSADELGLLARSYNELNQQKAERDAELRHTRQYIDVITNEVPVLLSYVDRELRYQFVNKNYERWFGRTTDSFIGSTISAEVGEEQFQLIKPNIERVLSGEVVTFEAQALVIGSSERYTHATYTPDTNDSGDVVGFFVCVEDITEAKKNEERLQEYARDLEFQSWAMEEQKEKAEIATQAKSEFLASMSHEIRTPMNGVLGMLGLLLRGELNLEQRRYAQLAKSSAESLLVIINDILDFSKIEAGRMELEILEFDLPSQLSDFAEAMAYRAHDKGLELILDVSKIKTPIVKGDPGRLRQILTNLVGNAIKFTQTGEVLVRAELRQDPADKAQYEFYCEVEDTGIGIPEEKLAGLFDPFTQVDASTTREFGGTGLGLAISSQLCDLMGGDIGVTSLVGQGTTFMFNVKLGHASKGQINLPDANIAGQEVLIVDDNYTNRCVLRSLLESWGARVYEACDGKSALEKLASEDMSNITMLITDMQMPQMDGATLGKKVRSVEQYNRIKMVLMTSIGVRGDAQYYADLGFSAYFCKPATPQSLHDALCVLIDDGEALEKATPLVTRHHVRSLKRRTEQVLLRESEDLIAMKKSKRILMAEDNLVNQEVAKGVLDDLGYLVDTACNGLEAISFLREARDSNPYDLVLMDCQMPELDGYEATRSIRSGEAGVPDPDIVIIAMTANAMIGDREKCLEAGMNDYLSKPIDPDQLEDKLSHWLFQLDRQHEATVDPVPESLPEPESDIPVWDKADALKRIRGRDALLNKLVNSFLETIPEQIDQLQVVCFAAHQERLPCPEIRSLAHSVKGAAANISAKALQENASQLEQAALHEEVDQIVLLWPQVKSAFEQLKQRLEEEQV</sequence>
<dbReference type="PRINTS" id="PR00344">
    <property type="entry name" value="BCTRLSENSOR"/>
</dbReference>
<dbReference type="InterPro" id="IPR000014">
    <property type="entry name" value="PAS"/>
</dbReference>
<dbReference type="CDD" id="cd00088">
    <property type="entry name" value="HPT"/>
    <property type="match status" value="1"/>
</dbReference>
<dbReference type="Pfam" id="PF01627">
    <property type="entry name" value="Hpt"/>
    <property type="match status" value="1"/>
</dbReference>
<dbReference type="InterPro" id="IPR003594">
    <property type="entry name" value="HATPase_dom"/>
</dbReference>
<feature type="domain" description="Response regulatory" evidence="20">
    <location>
        <begin position="818"/>
        <end position="941"/>
    </location>
</feature>
<evidence type="ECO:0000256" key="12">
    <source>
        <dbReference type="ARBA" id="ARBA00023012"/>
    </source>
</evidence>
<dbReference type="SMART" id="SM00387">
    <property type="entry name" value="HATPase_c"/>
    <property type="match status" value="1"/>
</dbReference>
<dbReference type="PROSITE" id="PS50109">
    <property type="entry name" value="HIS_KIN"/>
    <property type="match status" value="1"/>
</dbReference>
<dbReference type="Gene3D" id="3.30.450.20">
    <property type="entry name" value="PAS domain"/>
    <property type="match status" value="1"/>
</dbReference>
<dbReference type="SMART" id="SM00388">
    <property type="entry name" value="HisKA"/>
    <property type="match status" value="1"/>
</dbReference>
<dbReference type="SUPFAM" id="SSF47384">
    <property type="entry name" value="Homodimeric domain of signal transducing histidine kinase"/>
    <property type="match status" value="1"/>
</dbReference>
<dbReference type="OrthoDB" id="5555669at2"/>
<accession>A0A1Y0IFJ1</accession>
<evidence type="ECO:0000256" key="2">
    <source>
        <dbReference type="ARBA" id="ARBA00004651"/>
    </source>
</evidence>
<dbReference type="CDD" id="cd16922">
    <property type="entry name" value="HATPase_EvgS-ArcB-TorS-like"/>
    <property type="match status" value="1"/>
</dbReference>
<dbReference type="Gene3D" id="1.10.287.130">
    <property type="match status" value="1"/>
</dbReference>
<dbReference type="InterPro" id="IPR005467">
    <property type="entry name" value="His_kinase_dom"/>
</dbReference>
<evidence type="ECO:0000259" key="19">
    <source>
        <dbReference type="PROSITE" id="PS50109"/>
    </source>
</evidence>
<dbReference type="Pfam" id="PF00512">
    <property type="entry name" value="HisKA"/>
    <property type="match status" value="1"/>
</dbReference>
<evidence type="ECO:0000256" key="5">
    <source>
        <dbReference type="ARBA" id="ARBA00022553"/>
    </source>
</evidence>
<evidence type="ECO:0000256" key="10">
    <source>
        <dbReference type="ARBA" id="ARBA00022840"/>
    </source>
</evidence>
<dbReference type="InterPro" id="IPR035965">
    <property type="entry name" value="PAS-like_dom_sf"/>
</dbReference>
<dbReference type="SUPFAM" id="SSF55874">
    <property type="entry name" value="ATPase domain of HSP90 chaperone/DNA topoisomerase II/histidine kinase"/>
    <property type="match status" value="1"/>
</dbReference>
<feature type="modified residue" description="Phosphohistidine" evidence="16">
    <location>
        <position position="1025"/>
    </location>
</feature>
<dbReference type="InterPro" id="IPR001789">
    <property type="entry name" value="Sig_transdc_resp-reg_receiver"/>
</dbReference>
<keyword evidence="8" id="KW-0547">Nucleotide-binding</keyword>
<evidence type="ECO:0000259" key="21">
    <source>
        <dbReference type="PROSITE" id="PS50113"/>
    </source>
</evidence>
<comment type="catalytic activity">
    <reaction evidence="1">
        <text>ATP + protein L-histidine = ADP + protein N-phospho-L-histidine.</text>
        <dbReference type="EC" id="2.7.13.3"/>
    </reaction>
</comment>
<comment type="subunit">
    <text evidence="14">At low DSF concentrations, interacts with RpfF.</text>
</comment>
<evidence type="ECO:0000256" key="14">
    <source>
        <dbReference type="ARBA" id="ARBA00064003"/>
    </source>
</evidence>
<keyword evidence="12" id="KW-0902">Two-component regulatory system</keyword>
<dbReference type="RefSeq" id="WP_087462947.1">
    <property type="nucleotide sequence ID" value="NZ_CP021425.1"/>
</dbReference>
<dbReference type="NCBIfam" id="TIGR00229">
    <property type="entry name" value="sensory_box"/>
    <property type="match status" value="1"/>
</dbReference>
<dbReference type="EMBL" id="CP021425">
    <property type="protein sequence ID" value="ARU58134.1"/>
    <property type="molecule type" value="Genomic_DNA"/>
</dbReference>
<dbReference type="SUPFAM" id="SSF47226">
    <property type="entry name" value="Histidine-containing phosphotransfer domain, HPT domain"/>
    <property type="match status" value="1"/>
</dbReference>
<dbReference type="InterPro" id="IPR036097">
    <property type="entry name" value="HisK_dim/P_sf"/>
</dbReference>
<dbReference type="FunFam" id="3.30.565.10:FF:000010">
    <property type="entry name" value="Sensor histidine kinase RcsC"/>
    <property type="match status" value="1"/>
</dbReference>
<dbReference type="InterPro" id="IPR003661">
    <property type="entry name" value="HisK_dim/P_dom"/>
</dbReference>
<dbReference type="Pfam" id="PF08448">
    <property type="entry name" value="PAS_4"/>
    <property type="match status" value="1"/>
</dbReference>
<dbReference type="Pfam" id="PF02518">
    <property type="entry name" value="HATPase_c"/>
    <property type="match status" value="1"/>
</dbReference>
<evidence type="ECO:0000256" key="16">
    <source>
        <dbReference type="PROSITE-ProRule" id="PRU00110"/>
    </source>
</evidence>
<keyword evidence="11 18" id="KW-1133">Transmembrane helix</keyword>
<keyword evidence="13 18" id="KW-0472">Membrane</keyword>
<organism evidence="23 24">
    <name type="scientific">Oleiphilus messinensis</name>
    <dbReference type="NCBI Taxonomy" id="141451"/>
    <lineage>
        <taxon>Bacteria</taxon>
        <taxon>Pseudomonadati</taxon>
        <taxon>Pseudomonadota</taxon>
        <taxon>Gammaproteobacteria</taxon>
        <taxon>Oceanospirillales</taxon>
        <taxon>Oleiphilaceae</taxon>
        <taxon>Oleiphilus</taxon>
    </lineage>
</organism>
<name>A0A1Y0IFJ1_9GAMM</name>
<evidence type="ECO:0000256" key="3">
    <source>
        <dbReference type="ARBA" id="ARBA00012438"/>
    </source>
</evidence>
<feature type="domain" description="Histidine kinase" evidence="19">
    <location>
        <begin position="415"/>
        <end position="638"/>
    </location>
</feature>
<evidence type="ECO:0000313" key="23">
    <source>
        <dbReference type="EMBL" id="ARU58134.1"/>
    </source>
</evidence>
<keyword evidence="24" id="KW-1185">Reference proteome</keyword>
<dbReference type="PROSITE" id="PS50894">
    <property type="entry name" value="HPT"/>
    <property type="match status" value="1"/>
</dbReference>
<feature type="transmembrane region" description="Helical" evidence="18">
    <location>
        <begin position="178"/>
        <end position="198"/>
    </location>
</feature>
<dbReference type="FunFam" id="1.10.287.130:FF:000002">
    <property type="entry name" value="Two-component osmosensing histidine kinase"/>
    <property type="match status" value="1"/>
</dbReference>
<evidence type="ECO:0000256" key="15">
    <source>
        <dbReference type="ARBA" id="ARBA00068150"/>
    </source>
</evidence>
<feature type="domain" description="HPt" evidence="22">
    <location>
        <begin position="981"/>
        <end position="1075"/>
    </location>
</feature>
<proteinExistence type="predicted"/>
<dbReference type="GO" id="GO:0000155">
    <property type="term" value="F:phosphorelay sensor kinase activity"/>
    <property type="evidence" value="ECO:0007669"/>
    <property type="project" value="InterPro"/>
</dbReference>
<dbReference type="PROSITE" id="PS50113">
    <property type="entry name" value="PAC"/>
    <property type="match status" value="1"/>
</dbReference>
<feature type="modified residue" description="4-aspartylphosphate" evidence="17">
    <location>
        <position position="871"/>
    </location>
</feature>
<evidence type="ECO:0000256" key="9">
    <source>
        <dbReference type="ARBA" id="ARBA00022777"/>
    </source>
</evidence>
<evidence type="ECO:0000256" key="1">
    <source>
        <dbReference type="ARBA" id="ARBA00000085"/>
    </source>
</evidence>
<dbReference type="PANTHER" id="PTHR45339:SF1">
    <property type="entry name" value="HYBRID SIGNAL TRANSDUCTION HISTIDINE KINASE J"/>
    <property type="match status" value="1"/>
</dbReference>
<keyword evidence="6" id="KW-0808">Transferase</keyword>
<evidence type="ECO:0000256" key="7">
    <source>
        <dbReference type="ARBA" id="ARBA00022692"/>
    </source>
</evidence>
<evidence type="ECO:0000313" key="24">
    <source>
        <dbReference type="Proteomes" id="UP000196027"/>
    </source>
</evidence>
<dbReference type="CDD" id="cd00082">
    <property type="entry name" value="HisKA"/>
    <property type="match status" value="1"/>
</dbReference>
<dbReference type="KEGG" id="ome:OLMES_4117"/>
<dbReference type="EC" id="2.7.13.3" evidence="3"/>
<keyword evidence="5 17" id="KW-0597">Phosphoprotein</keyword>
<keyword evidence="7 18" id="KW-0812">Transmembrane</keyword>
<keyword evidence="10" id="KW-0067">ATP-binding</keyword>
<evidence type="ECO:0000256" key="17">
    <source>
        <dbReference type="PROSITE-ProRule" id="PRU00169"/>
    </source>
</evidence>
<dbReference type="Proteomes" id="UP000196027">
    <property type="component" value="Chromosome"/>
</dbReference>
<evidence type="ECO:0000256" key="13">
    <source>
        <dbReference type="ARBA" id="ARBA00023136"/>
    </source>
</evidence>
<evidence type="ECO:0000256" key="8">
    <source>
        <dbReference type="ARBA" id="ARBA00022741"/>
    </source>
</evidence>
<dbReference type="CDD" id="cd00130">
    <property type="entry name" value="PAS"/>
    <property type="match status" value="1"/>
</dbReference>
<dbReference type="SUPFAM" id="SSF52172">
    <property type="entry name" value="CheY-like"/>
    <property type="match status" value="2"/>
</dbReference>
<evidence type="ECO:0000256" key="18">
    <source>
        <dbReference type="SAM" id="Phobius"/>
    </source>
</evidence>
<protein>
    <recommendedName>
        <fullName evidence="15">Sensory/regulatory protein RpfC</fullName>
        <ecNumber evidence="3">2.7.13.3</ecNumber>
    </recommendedName>
</protein>
<dbReference type="InterPro" id="IPR013656">
    <property type="entry name" value="PAS_4"/>
</dbReference>
<dbReference type="PROSITE" id="PS50110">
    <property type="entry name" value="RESPONSE_REGULATORY"/>
    <property type="match status" value="2"/>
</dbReference>
<comment type="subcellular location">
    <subcellularLocation>
        <location evidence="2">Cell membrane</location>
        <topology evidence="2">Multi-pass membrane protein</topology>
    </subcellularLocation>
</comment>
<dbReference type="InterPro" id="IPR004358">
    <property type="entry name" value="Sig_transdc_His_kin-like_C"/>
</dbReference>
<dbReference type="AlphaFoldDB" id="A0A1Y0IFJ1"/>
<dbReference type="CDD" id="cd17546">
    <property type="entry name" value="REC_hyHK_CKI1_RcsC-like"/>
    <property type="match status" value="1"/>
</dbReference>
<feature type="domain" description="Response regulatory" evidence="20">
    <location>
        <begin position="655"/>
        <end position="774"/>
    </location>
</feature>
<dbReference type="InterPro" id="IPR036641">
    <property type="entry name" value="HPT_dom_sf"/>
</dbReference>
<dbReference type="Gene3D" id="3.30.565.10">
    <property type="entry name" value="Histidine kinase-like ATPase, C-terminal domain"/>
    <property type="match status" value="1"/>
</dbReference>
<feature type="domain" description="PAC" evidence="21">
    <location>
        <begin position="331"/>
        <end position="383"/>
    </location>
</feature>
<dbReference type="Pfam" id="PF00072">
    <property type="entry name" value="Response_reg"/>
    <property type="match status" value="2"/>
</dbReference>
<dbReference type="InterPro" id="IPR036890">
    <property type="entry name" value="HATPase_C_sf"/>
</dbReference>
<dbReference type="Gene3D" id="1.20.120.160">
    <property type="entry name" value="HPT domain"/>
    <property type="match status" value="1"/>
</dbReference>
<dbReference type="Gene3D" id="3.40.50.2300">
    <property type="match status" value="2"/>
</dbReference>
<evidence type="ECO:0000259" key="20">
    <source>
        <dbReference type="PROSITE" id="PS50110"/>
    </source>
</evidence>
<dbReference type="PANTHER" id="PTHR45339">
    <property type="entry name" value="HYBRID SIGNAL TRANSDUCTION HISTIDINE KINASE J"/>
    <property type="match status" value="1"/>
</dbReference>
<keyword evidence="4" id="KW-1003">Cell membrane</keyword>
<dbReference type="InterPro" id="IPR008207">
    <property type="entry name" value="Sig_transdc_His_kin_Hpt_dom"/>
</dbReference>
<dbReference type="InterPro" id="IPR000700">
    <property type="entry name" value="PAS-assoc_C"/>
</dbReference>